<comment type="caution">
    <text evidence="3">The sequence shown here is derived from an EMBL/GenBank/DDBJ whole genome shotgun (WGS) entry which is preliminary data.</text>
</comment>
<organism evidence="3 4">
    <name type="scientific">Methylobacterium tardum</name>
    <dbReference type="NCBI Taxonomy" id="374432"/>
    <lineage>
        <taxon>Bacteria</taxon>
        <taxon>Pseudomonadati</taxon>
        <taxon>Pseudomonadota</taxon>
        <taxon>Alphaproteobacteria</taxon>
        <taxon>Hyphomicrobiales</taxon>
        <taxon>Methylobacteriaceae</taxon>
        <taxon>Methylobacterium</taxon>
    </lineage>
</organism>
<accession>A0AA37TI75</accession>
<evidence type="ECO:0000256" key="1">
    <source>
        <dbReference type="SAM" id="MobiDB-lite"/>
    </source>
</evidence>
<evidence type="ECO:0000313" key="4">
    <source>
        <dbReference type="Proteomes" id="UP001157440"/>
    </source>
</evidence>
<gene>
    <name evidence="3" type="ORF">GCM10007890_23950</name>
</gene>
<proteinExistence type="predicted"/>
<evidence type="ECO:0000256" key="2">
    <source>
        <dbReference type="SAM" id="Phobius"/>
    </source>
</evidence>
<sequence>MPAEHTLVRALGPLGPHHTAAAIGAPPAGNGGGGPPGIEPSGVPCVLNTILALLTVLAVMAAHAVYKLLRLPFRFLRGLFRHSPKPAPLTAR</sequence>
<keyword evidence="4" id="KW-1185">Reference proteome</keyword>
<feature type="region of interest" description="Disordered" evidence="1">
    <location>
        <begin position="19"/>
        <end position="38"/>
    </location>
</feature>
<feature type="compositionally biased region" description="Low complexity" evidence="1">
    <location>
        <begin position="19"/>
        <end position="28"/>
    </location>
</feature>
<protein>
    <submittedName>
        <fullName evidence="3">Uncharacterized protein</fullName>
    </submittedName>
</protein>
<dbReference type="EMBL" id="BSPL01000015">
    <property type="protein sequence ID" value="GLS70382.1"/>
    <property type="molecule type" value="Genomic_DNA"/>
</dbReference>
<keyword evidence="2" id="KW-0812">Transmembrane</keyword>
<evidence type="ECO:0000313" key="3">
    <source>
        <dbReference type="EMBL" id="GLS70382.1"/>
    </source>
</evidence>
<name>A0AA37TI75_9HYPH</name>
<reference evidence="4" key="1">
    <citation type="journal article" date="2019" name="Int. J. Syst. Evol. Microbiol.">
        <title>The Global Catalogue of Microorganisms (GCM) 10K type strain sequencing project: providing services to taxonomists for standard genome sequencing and annotation.</title>
        <authorList>
            <consortium name="The Broad Institute Genomics Platform"/>
            <consortium name="The Broad Institute Genome Sequencing Center for Infectious Disease"/>
            <person name="Wu L."/>
            <person name="Ma J."/>
        </authorList>
    </citation>
    <scope>NUCLEOTIDE SEQUENCE [LARGE SCALE GENOMIC DNA]</scope>
    <source>
        <strain evidence="4">NBRC 103632</strain>
    </source>
</reference>
<dbReference type="AlphaFoldDB" id="A0AA37TI75"/>
<feature type="transmembrane region" description="Helical" evidence="2">
    <location>
        <begin position="50"/>
        <end position="69"/>
    </location>
</feature>
<keyword evidence="2" id="KW-0472">Membrane</keyword>
<keyword evidence="2" id="KW-1133">Transmembrane helix</keyword>
<dbReference type="Proteomes" id="UP001157440">
    <property type="component" value="Unassembled WGS sequence"/>
</dbReference>